<dbReference type="Gene3D" id="3.30.450.20">
    <property type="entry name" value="PAS domain"/>
    <property type="match status" value="1"/>
</dbReference>
<name>A0A812NEB3_SYMPI</name>
<gene>
    <name evidence="1" type="ORF">SPIL2461_LOCUS6368</name>
</gene>
<comment type="caution">
    <text evidence="1">The sequence shown here is derived from an EMBL/GenBank/DDBJ whole genome shotgun (WGS) entry which is preliminary data.</text>
</comment>
<feature type="non-terminal residue" evidence="1">
    <location>
        <position position="309"/>
    </location>
</feature>
<proteinExistence type="predicted"/>
<accession>A0A812NEB3</accession>
<evidence type="ECO:0008006" key="3">
    <source>
        <dbReference type="Google" id="ProtNLM"/>
    </source>
</evidence>
<dbReference type="AlphaFoldDB" id="A0A812NEB3"/>
<evidence type="ECO:0000313" key="1">
    <source>
        <dbReference type="EMBL" id="CAE7283625.1"/>
    </source>
</evidence>
<reference evidence="1" key="1">
    <citation type="submission" date="2021-02" db="EMBL/GenBank/DDBJ databases">
        <authorList>
            <person name="Dougan E. K."/>
            <person name="Rhodes N."/>
            <person name="Thang M."/>
            <person name="Chan C."/>
        </authorList>
    </citation>
    <scope>NUCLEOTIDE SEQUENCE</scope>
</reference>
<keyword evidence="2" id="KW-1185">Reference proteome</keyword>
<dbReference type="OrthoDB" id="420604at2759"/>
<organism evidence="1 2">
    <name type="scientific">Symbiodinium pilosum</name>
    <name type="common">Dinoflagellate</name>
    <dbReference type="NCBI Taxonomy" id="2952"/>
    <lineage>
        <taxon>Eukaryota</taxon>
        <taxon>Sar</taxon>
        <taxon>Alveolata</taxon>
        <taxon>Dinophyceae</taxon>
        <taxon>Suessiales</taxon>
        <taxon>Symbiodiniaceae</taxon>
        <taxon>Symbiodinium</taxon>
    </lineage>
</organism>
<evidence type="ECO:0000313" key="2">
    <source>
        <dbReference type="Proteomes" id="UP000649617"/>
    </source>
</evidence>
<dbReference type="Proteomes" id="UP000649617">
    <property type="component" value="Unassembled WGS sequence"/>
</dbReference>
<sequence>MELLKAPGFSDEESFVLCDAATKGFPILHASLGFQKLYGLSQEECTDNPCGALIGVDGILKDPLALAAAEQETGRTAGGLAAGFTVMNDIMVEYVDSAVQQREADFPAVLTVNRKSNGQLFTCQMSLLRKHHPELGWSYMVGLQKDVSSHVPVSELLKAAAQGHGGYRALCSSQARRCKLAERMQTKEAESHFHGVMRDAWRDALSRQMDEANGKKMQKARSMEERTIASVSTACSLSSVVKKDTDREDEPVRCDFQRSTSWSPDACFHLGAIAKTSTGLTDTSTEKAQEEVSSTRFLDLLEPFDDDEL</sequence>
<dbReference type="EMBL" id="CAJNIZ010009550">
    <property type="protein sequence ID" value="CAE7283625.1"/>
    <property type="molecule type" value="Genomic_DNA"/>
</dbReference>
<protein>
    <recommendedName>
        <fullName evidence="3">PAS domain-containing protein</fullName>
    </recommendedName>
</protein>